<dbReference type="EMBL" id="GL876966">
    <property type="protein sequence ID" value="KLU82311.1"/>
    <property type="molecule type" value="Genomic_DNA"/>
</dbReference>
<evidence type="ECO:0000256" key="5">
    <source>
        <dbReference type="ARBA" id="ARBA00023136"/>
    </source>
</evidence>
<accession>A0A0C4DNJ6</accession>
<organism evidence="8 9">
    <name type="scientific">Magnaporthiopsis poae (strain ATCC 64411 / 73-15)</name>
    <name type="common">Kentucky bluegrass fungus</name>
    <name type="synonym">Magnaporthe poae</name>
    <dbReference type="NCBI Taxonomy" id="644358"/>
    <lineage>
        <taxon>Eukaryota</taxon>
        <taxon>Fungi</taxon>
        <taxon>Dikarya</taxon>
        <taxon>Ascomycota</taxon>
        <taxon>Pezizomycotina</taxon>
        <taxon>Sordariomycetes</taxon>
        <taxon>Sordariomycetidae</taxon>
        <taxon>Magnaporthales</taxon>
        <taxon>Magnaporthaceae</taxon>
        <taxon>Magnaporthiopsis</taxon>
    </lineage>
</organism>
<keyword evidence="3 6" id="KW-0812">Transmembrane</keyword>
<keyword evidence="5 6" id="KW-0472">Membrane</keyword>
<dbReference type="EnsemblFungi" id="MAPG_01384T0">
    <property type="protein sequence ID" value="MAPG_01384T0"/>
    <property type="gene ID" value="MAPG_01384"/>
</dbReference>
<dbReference type="GO" id="GO:0016020">
    <property type="term" value="C:membrane"/>
    <property type="evidence" value="ECO:0007669"/>
    <property type="project" value="UniProtKB-SubCell"/>
</dbReference>
<evidence type="ECO:0000313" key="8">
    <source>
        <dbReference type="EnsemblFungi" id="MAPG_01384T0"/>
    </source>
</evidence>
<dbReference type="AlphaFoldDB" id="A0A0C4DNJ6"/>
<evidence type="ECO:0008006" key="10">
    <source>
        <dbReference type="Google" id="ProtNLM"/>
    </source>
</evidence>
<reference evidence="9" key="1">
    <citation type="submission" date="2010-05" db="EMBL/GenBank/DDBJ databases">
        <title>The genome sequence of Magnaporthe poae strain ATCC 64411.</title>
        <authorList>
            <person name="Ma L.-J."/>
            <person name="Dead R."/>
            <person name="Young S."/>
            <person name="Zeng Q."/>
            <person name="Koehrsen M."/>
            <person name="Alvarado L."/>
            <person name="Berlin A."/>
            <person name="Chapman S.B."/>
            <person name="Chen Z."/>
            <person name="Freedman E."/>
            <person name="Gellesch M."/>
            <person name="Goldberg J."/>
            <person name="Griggs A."/>
            <person name="Gujja S."/>
            <person name="Heilman E.R."/>
            <person name="Heiman D."/>
            <person name="Hepburn T."/>
            <person name="Howarth C."/>
            <person name="Jen D."/>
            <person name="Larson L."/>
            <person name="Mehta T."/>
            <person name="Neiman D."/>
            <person name="Pearson M."/>
            <person name="Roberts A."/>
            <person name="Saif S."/>
            <person name="Shea T."/>
            <person name="Shenoy N."/>
            <person name="Sisk P."/>
            <person name="Stolte C."/>
            <person name="Sykes S."/>
            <person name="Walk T."/>
            <person name="White J."/>
            <person name="Yandava C."/>
            <person name="Haas B."/>
            <person name="Nusbaum C."/>
            <person name="Birren B."/>
        </authorList>
    </citation>
    <scope>NUCLEOTIDE SEQUENCE [LARGE SCALE GENOMIC DNA]</scope>
    <source>
        <strain evidence="9">ATCC 64411 / 73-15</strain>
    </source>
</reference>
<feature type="transmembrane region" description="Helical" evidence="6">
    <location>
        <begin position="97"/>
        <end position="114"/>
    </location>
</feature>
<reference evidence="8" key="4">
    <citation type="journal article" date="2015" name="G3 (Bethesda)">
        <title>Genome sequences of three phytopathogenic species of the Magnaporthaceae family of fungi.</title>
        <authorList>
            <person name="Okagaki L.H."/>
            <person name="Nunes C.C."/>
            <person name="Sailsbery J."/>
            <person name="Clay B."/>
            <person name="Brown D."/>
            <person name="John T."/>
            <person name="Oh Y."/>
            <person name="Young N."/>
            <person name="Fitzgerald M."/>
            <person name="Haas B.J."/>
            <person name="Zeng Q."/>
            <person name="Young S."/>
            <person name="Adiconis X."/>
            <person name="Fan L."/>
            <person name="Levin J.Z."/>
            <person name="Mitchell T.K."/>
            <person name="Okubara P.A."/>
            <person name="Farman M.L."/>
            <person name="Kohn L.M."/>
            <person name="Birren B."/>
            <person name="Ma L.-J."/>
            <person name="Dean R.A."/>
        </authorList>
    </citation>
    <scope>NUCLEOTIDE SEQUENCE</scope>
    <source>
        <strain evidence="8">ATCC 64411 / 73-15</strain>
    </source>
</reference>
<protein>
    <recommendedName>
        <fullName evidence="10">Nucleoporin POM33</fullName>
    </recommendedName>
</protein>
<comment type="similarity">
    <text evidence="2">Belongs to the PER33/POM33 family.</text>
</comment>
<evidence type="ECO:0000313" key="9">
    <source>
        <dbReference type="Proteomes" id="UP000011715"/>
    </source>
</evidence>
<dbReference type="GO" id="GO:0005783">
    <property type="term" value="C:endoplasmic reticulum"/>
    <property type="evidence" value="ECO:0007669"/>
    <property type="project" value="TreeGrafter"/>
</dbReference>
<keyword evidence="9" id="KW-1185">Reference proteome</keyword>
<name>A0A0C4DNJ6_MAGP6</name>
<reference evidence="7" key="3">
    <citation type="submission" date="2011-03" db="EMBL/GenBank/DDBJ databases">
        <title>Annotation of Magnaporthe poae ATCC 64411.</title>
        <authorList>
            <person name="Ma L.-J."/>
            <person name="Dead R."/>
            <person name="Young S.K."/>
            <person name="Zeng Q."/>
            <person name="Gargeya S."/>
            <person name="Fitzgerald M."/>
            <person name="Haas B."/>
            <person name="Abouelleil A."/>
            <person name="Alvarado L."/>
            <person name="Arachchi H.M."/>
            <person name="Berlin A."/>
            <person name="Brown A."/>
            <person name="Chapman S.B."/>
            <person name="Chen Z."/>
            <person name="Dunbar C."/>
            <person name="Freedman E."/>
            <person name="Gearin G."/>
            <person name="Gellesch M."/>
            <person name="Goldberg J."/>
            <person name="Griggs A."/>
            <person name="Gujja S."/>
            <person name="Heiman D."/>
            <person name="Howarth C."/>
            <person name="Larson L."/>
            <person name="Lui A."/>
            <person name="MacDonald P.J.P."/>
            <person name="Mehta T."/>
            <person name="Montmayeur A."/>
            <person name="Murphy C."/>
            <person name="Neiman D."/>
            <person name="Pearson M."/>
            <person name="Priest M."/>
            <person name="Roberts A."/>
            <person name="Saif S."/>
            <person name="Shea T."/>
            <person name="Shenoy N."/>
            <person name="Sisk P."/>
            <person name="Stolte C."/>
            <person name="Sykes S."/>
            <person name="Yandava C."/>
            <person name="Wortman J."/>
            <person name="Nusbaum C."/>
            <person name="Birren B."/>
        </authorList>
    </citation>
    <scope>NUCLEOTIDE SEQUENCE</scope>
    <source>
        <strain evidence="7">ATCC 64411</strain>
    </source>
</reference>
<dbReference type="OrthoDB" id="5581259at2759"/>
<evidence type="ECO:0000256" key="4">
    <source>
        <dbReference type="ARBA" id="ARBA00022989"/>
    </source>
</evidence>
<comment type="subcellular location">
    <subcellularLocation>
        <location evidence="1">Membrane</location>
        <topology evidence="1">Multi-pass membrane protein</topology>
    </subcellularLocation>
</comment>
<gene>
    <name evidence="7" type="ORF">MAPG_01384</name>
</gene>
<evidence type="ECO:0000313" key="7">
    <source>
        <dbReference type="EMBL" id="KLU82311.1"/>
    </source>
</evidence>
<dbReference type="GO" id="GO:0061024">
    <property type="term" value="P:membrane organization"/>
    <property type="evidence" value="ECO:0007669"/>
    <property type="project" value="TreeGrafter"/>
</dbReference>
<dbReference type="GO" id="GO:0071786">
    <property type="term" value="P:endoplasmic reticulum tubular network organization"/>
    <property type="evidence" value="ECO:0007669"/>
    <property type="project" value="TreeGrafter"/>
</dbReference>
<evidence type="ECO:0000256" key="3">
    <source>
        <dbReference type="ARBA" id="ARBA00022692"/>
    </source>
</evidence>
<feature type="transmembrane region" description="Helical" evidence="6">
    <location>
        <begin position="179"/>
        <end position="200"/>
    </location>
</feature>
<dbReference type="OMA" id="NVQYLIM"/>
<evidence type="ECO:0000256" key="1">
    <source>
        <dbReference type="ARBA" id="ARBA00004141"/>
    </source>
</evidence>
<dbReference type="InterPro" id="IPR051645">
    <property type="entry name" value="PER33/POM33_regulator"/>
</dbReference>
<sequence length="283" mass="31266">MPPPSANQPLGQRLLALAQTLQFAWFVGHSILIAATAKYTLAWIAFKGYRSNIAYRFVFLAAVATYGIVVYKTLRARLKQQRGAQTSPLALAADENVQYLILGLVWLFSPRYILATLPYSIYSFFHVATYARAALIPAISPPKAAPAADAAPGSKPASASHPLSDAIGRFVKEYYDASMSVVATLEILLWSSLCFSALLFQRRSWILLPIYTAFLRARFTQSVHVQNSFAHLEAKIDNLMGNQGTPPAVRQAWDILKNTSRQFYVMTDLTRYVNGAAAPKKSS</sequence>
<evidence type="ECO:0000256" key="6">
    <source>
        <dbReference type="SAM" id="Phobius"/>
    </source>
</evidence>
<reference evidence="8" key="5">
    <citation type="submission" date="2015-06" db="UniProtKB">
        <authorList>
            <consortium name="EnsemblFungi"/>
        </authorList>
    </citation>
    <scope>IDENTIFICATION</scope>
    <source>
        <strain evidence="8">ATCC 64411</strain>
    </source>
</reference>
<dbReference type="Proteomes" id="UP000011715">
    <property type="component" value="Unassembled WGS sequence"/>
</dbReference>
<feature type="transmembrane region" description="Helical" evidence="6">
    <location>
        <begin position="23"/>
        <end position="46"/>
    </location>
</feature>
<evidence type="ECO:0000256" key="2">
    <source>
        <dbReference type="ARBA" id="ARBA00007322"/>
    </source>
</evidence>
<dbReference type="Pfam" id="PF03661">
    <property type="entry name" value="TMEM33_Pom33"/>
    <property type="match status" value="1"/>
</dbReference>
<dbReference type="eggNOG" id="KOG4002">
    <property type="taxonomic scope" value="Eukaryota"/>
</dbReference>
<dbReference type="VEuPathDB" id="FungiDB:MAPG_01384"/>
<dbReference type="PANTHER" id="PTHR12703">
    <property type="entry name" value="TRANSMEMBRANE PROTEIN 33"/>
    <property type="match status" value="1"/>
</dbReference>
<feature type="transmembrane region" description="Helical" evidence="6">
    <location>
        <begin position="53"/>
        <end position="71"/>
    </location>
</feature>
<reference evidence="7" key="2">
    <citation type="submission" date="2010-05" db="EMBL/GenBank/DDBJ databases">
        <title>The Genome Sequence of Magnaporthe poae strain ATCC 64411.</title>
        <authorList>
            <consortium name="The Broad Institute Genome Sequencing Platform"/>
            <consortium name="Broad Institute Genome Sequencing Center for Infectious Disease"/>
            <person name="Ma L.-J."/>
            <person name="Dead R."/>
            <person name="Young S."/>
            <person name="Zeng Q."/>
            <person name="Koehrsen M."/>
            <person name="Alvarado L."/>
            <person name="Berlin A."/>
            <person name="Chapman S.B."/>
            <person name="Chen Z."/>
            <person name="Freedman E."/>
            <person name="Gellesch M."/>
            <person name="Goldberg J."/>
            <person name="Griggs A."/>
            <person name="Gujja S."/>
            <person name="Heilman E.R."/>
            <person name="Heiman D."/>
            <person name="Hepburn T."/>
            <person name="Howarth C."/>
            <person name="Jen D."/>
            <person name="Larson L."/>
            <person name="Mehta T."/>
            <person name="Neiman D."/>
            <person name="Pearson M."/>
            <person name="Roberts A."/>
            <person name="Saif S."/>
            <person name="Shea T."/>
            <person name="Shenoy N."/>
            <person name="Sisk P."/>
            <person name="Stolte C."/>
            <person name="Sykes S."/>
            <person name="Walk T."/>
            <person name="White J."/>
            <person name="Yandava C."/>
            <person name="Haas B."/>
            <person name="Nusbaum C."/>
            <person name="Birren B."/>
        </authorList>
    </citation>
    <scope>NUCLEOTIDE SEQUENCE</scope>
    <source>
        <strain evidence="7">ATCC 64411</strain>
    </source>
</reference>
<proteinExistence type="inferred from homology"/>
<dbReference type="PANTHER" id="PTHR12703:SF4">
    <property type="entry name" value="TRANSMEMBRANE PROTEIN 33"/>
    <property type="match status" value="1"/>
</dbReference>
<keyword evidence="4 6" id="KW-1133">Transmembrane helix</keyword>
<dbReference type="STRING" id="644358.A0A0C4DNJ6"/>
<dbReference type="InterPro" id="IPR005344">
    <property type="entry name" value="TMEM33/Pom33"/>
</dbReference>
<dbReference type="EMBL" id="ADBL01000332">
    <property type="status" value="NOT_ANNOTATED_CDS"/>
    <property type="molecule type" value="Genomic_DNA"/>
</dbReference>